<feature type="domain" description="HTH tetR-type" evidence="5">
    <location>
        <begin position="16"/>
        <end position="76"/>
    </location>
</feature>
<dbReference type="OrthoDB" id="2356263at2"/>
<protein>
    <submittedName>
        <fullName evidence="6">TetR family transcriptional regulator</fullName>
    </submittedName>
</protein>
<dbReference type="InterPro" id="IPR050109">
    <property type="entry name" value="HTH-type_TetR-like_transc_reg"/>
</dbReference>
<evidence type="ECO:0000256" key="2">
    <source>
        <dbReference type="ARBA" id="ARBA00023125"/>
    </source>
</evidence>
<name>A0A845MHS5_9PROT</name>
<dbReference type="Gene3D" id="1.10.357.10">
    <property type="entry name" value="Tetracycline Repressor, domain 2"/>
    <property type="match status" value="1"/>
</dbReference>
<reference evidence="6 7" key="1">
    <citation type="journal article" date="2014" name="Int. J. Syst. Evol. Microbiol.">
        <title>Sneathiella chungangensis sp. nov., isolated from a marine sand, and emended description of the genus Sneathiella.</title>
        <authorList>
            <person name="Siamphan C."/>
            <person name="Kim H."/>
            <person name="Lee J.S."/>
            <person name="Kim W."/>
        </authorList>
    </citation>
    <scope>NUCLEOTIDE SEQUENCE [LARGE SCALE GENOMIC DNA]</scope>
    <source>
        <strain evidence="6 7">KCTC 32476</strain>
    </source>
</reference>
<organism evidence="6 7">
    <name type="scientific">Sneathiella chungangensis</name>
    <dbReference type="NCBI Taxonomy" id="1418234"/>
    <lineage>
        <taxon>Bacteria</taxon>
        <taxon>Pseudomonadati</taxon>
        <taxon>Pseudomonadota</taxon>
        <taxon>Alphaproteobacteria</taxon>
        <taxon>Sneathiellales</taxon>
        <taxon>Sneathiellaceae</taxon>
        <taxon>Sneathiella</taxon>
    </lineage>
</organism>
<accession>A0A845MHS5</accession>
<dbReference type="SUPFAM" id="SSF46689">
    <property type="entry name" value="Homeodomain-like"/>
    <property type="match status" value="1"/>
</dbReference>
<dbReference type="GO" id="GO:0003700">
    <property type="term" value="F:DNA-binding transcription factor activity"/>
    <property type="evidence" value="ECO:0007669"/>
    <property type="project" value="TreeGrafter"/>
</dbReference>
<dbReference type="AlphaFoldDB" id="A0A845MHS5"/>
<sequence>MAKPGKKQNRTDSIRSFKRRHILAAARRIFAEKGLDGLNMRAIAAEAGYSLGAAYAYFQTKEEIQLELLATILNELTRHIKAASTSPTEDKSTNRRAFSLVADYFCERPEERRLLLLTLPGLAAEDAKIPPVVRKEFDSRLLTLMGLLANSLHRIHSVPPALSQEETIDFVAFLLGLLMLENGGRLQLLNQQPQEMVDRYAKRMLLRLAQ</sequence>
<dbReference type="Proteomes" id="UP000445696">
    <property type="component" value="Unassembled WGS sequence"/>
</dbReference>
<feature type="DNA-binding region" description="H-T-H motif" evidence="4">
    <location>
        <begin position="39"/>
        <end position="58"/>
    </location>
</feature>
<dbReference type="PANTHER" id="PTHR30055:SF234">
    <property type="entry name" value="HTH-TYPE TRANSCRIPTIONAL REGULATOR BETI"/>
    <property type="match status" value="1"/>
</dbReference>
<dbReference type="InterPro" id="IPR001647">
    <property type="entry name" value="HTH_TetR"/>
</dbReference>
<comment type="caution">
    <text evidence="6">The sequence shown here is derived from an EMBL/GenBank/DDBJ whole genome shotgun (WGS) entry which is preliminary data.</text>
</comment>
<keyword evidence="1" id="KW-0805">Transcription regulation</keyword>
<keyword evidence="7" id="KW-1185">Reference proteome</keyword>
<dbReference type="GO" id="GO:0000976">
    <property type="term" value="F:transcription cis-regulatory region binding"/>
    <property type="evidence" value="ECO:0007669"/>
    <property type="project" value="TreeGrafter"/>
</dbReference>
<dbReference type="PRINTS" id="PR00455">
    <property type="entry name" value="HTHTETR"/>
</dbReference>
<dbReference type="Pfam" id="PF00440">
    <property type="entry name" value="TetR_N"/>
    <property type="match status" value="1"/>
</dbReference>
<evidence type="ECO:0000256" key="1">
    <source>
        <dbReference type="ARBA" id="ARBA00023015"/>
    </source>
</evidence>
<keyword evidence="2 4" id="KW-0238">DNA-binding</keyword>
<dbReference type="RefSeq" id="WP_161340039.1">
    <property type="nucleotide sequence ID" value="NZ_JBHSDG010000003.1"/>
</dbReference>
<evidence type="ECO:0000313" key="7">
    <source>
        <dbReference type="Proteomes" id="UP000445696"/>
    </source>
</evidence>
<gene>
    <name evidence="6" type="ORF">GQF03_14685</name>
</gene>
<keyword evidence="3" id="KW-0804">Transcription</keyword>
<evidence type="ECO:0000256" key="3">
    <source>
        <dbReference type="ARBA" id="ARBA00023163"/>
    </source>
</evidence>
<dbReference type="InterPro" id="IPR009057">
    <property type="entry name" value="Homeodomain-like_sf"/>
</dbReference>
<dbReference type="PROSITE" id="PS50977">
    <property type="entry name" value="HTH_TETR_2"/>
    <property type="match status" value="1"/>
</dbReference>
<evidence type="ECO:0000313" key="6">
    <source>
        <dbReference type="EMBL" id="MZR23583.1"/>
    </source>
</evidence>
<dbReference type="EMBL" id="WTVA01000015">
    <property type="protein sequence ID" value="MZR23583.1"/>
    <property type="molecule type" value="Genomic_DNA"/>
</dbReference>
<evidence type="ECO:0000259" key="5">
    <source>
        <dbReference type="PROSITE" id="PS50977"/>
    </source>
</evidence>
<evidence type="ECO:0000256" key="4">
    <source>
        <dbReference type="PROSITE-ProRule" id="PRU00335"/>
    </source>
</evidence>
<dbReference type="PANTHER" id="PTHR30055">
    <property type="entry name" value="HTH-TYPE TRANSCRIPTIONAL REGULATOR RUTR"/>
    <property type="match status" value="1"/>
</dbReference>
<proteinExistence type="predicted"/>